<evidence type="ECO:0000313" key="3">
    <source>
        <dbReference type="Proteomes" id="UP000194577"/>
    </source>
</evidence>
<evidence type="ECO:0000313" key="2">
    <source>
        <dbReference type="EMBL" id="PHP52581.1"/>
    </source>
</evidence>
<feature type="region of interest" description="Disordered" evidence="1">
    <location>
        <begin position="201"/>
        <end position="387"/>
    </location>
</feature>
<dbReference type="RefSeq" id="WP_086614204.1">
    <property type="nucleotide sequence ID" value="NZ_MTPX02000042.1"/>
</dbReference>
<comment type="caution">
    <text evidence="2">The sequence shown here is derived from an EMBL/GenBank/DDBJ whole genome shotgun (WGS) entry which is preliminary data.</text>
</comment>
<protein>
    <recommendedName>
        <fullName evidence="4">HNH endonuclease</fullName>
    </recommendedName>
</protein>
<evidence type="ECO:0000256" key="1">
    <source>
        <dbReference type="SAM" id="MobiDB-lite"/>
    </source>
</evidence>
<evidence type="ECO:0008006" key="4">
    <source>
        <dbReference type="Google" id="ProtNLM"/>
    </source>
</evidence>
<dbReference type="EMBL" id="MTPX02000042">
    <property type="protein sequence ID" value="PHP52581.1"/>
    <property type="molecule type" value="Genomic_DNA"/>
</dbReference>
<sequence length="387" mass="41380">MNEVRGFIATLSGESAKYTTDYVLNWGQVVKAAGSVGRAGPLTDMCVEVKLLERVDVGGLPGVKLVEDPDFIHLIKKAEADWNRQRKRDNADPNLKWPVILRDGDHCRYCHHEVHWTGKMSNRKATLDHRVPGQPGTVDTLVVACARCNSARRDDEDGTWDQENPLLPPPARPYYGNWSRKHLVERGLLAADAPVGADSDTIRQVDASGPDQAGQVVPVLGTPPASSQPAAARPKGLQGGNPGTADHGAPAGSSPASETAPAPAPASQQLPPPRRLHWGPPRRAPELDPGTDPPPRPRRDREFTLSSPGVHHEFGTDFELSSNSQPPEYVLPGSGRDGLGKGPGRDGPGSGTGRVRARDGAGPGPGAGLGRDGSACLPQPRRRRKRR</sequence>
<proteinExistence type="predicted"/>
<keyword evidence="3" id="KW-1185">Reference proteome</keyword>
<gene>
    <name evidence="2" type="ORF">BW737_008845</name>
</gene>
<feature type="compositionally biased region" description="Gly residues" evidence="1">
    <location>
        <begin position="335"/>
        <end position="352"/>
    </location>
</feature>
<accession>A0ABX4MAX2</accession>
<name>A0ABX4MAX2_9ACTO</name>
<feature type="compositionally biased region" description="Gly residues" evidence="1">
    <location>
        <begin position="361"/>
        <end position="371"/>
    </location>
</feature>
<reference evidence="2 3" key="1">
    <citation type="submission" date="2017-10" db="EMBL/GenBank/DDBJ databases">
        <title>Draft genome sequence of cellulolytic Actinomyces sp CtC72 isolated from cattle rumen fluid.</title>
        <authorList>
            <person name="Joshi A.J."/>
            <person name="Vasudevan G."/>
            <person name="Lanjekar V.B."/>
            <person name="Hivarkar S."/>
            <person name="Engineer A."/>
            <person name="Pore S.D."/>
            <person name="Dhakephalkar P.K."/>
            <person name="Dagar S."/>
        </authorList>
    </citation>
    <scope>NUCLEOTIDE SEQUENCE [LARGE SCALE GENOMIC DNA]</scope>
    <source>
        <strain evidence="3">CtC72</strain>
    </source>
</reference>
<dbReference type="Gene3D" id="1.10.30.50">
    <property type="match status" value="1"/>
</dbReference>
<dbReference type="Proteomes" id="UP000194577">
    <property type="component" value="Unassembled WGS sequence"/>
</dbReference>
<feature type="compositionally biased region" description="Low complexity" evidence="1">
    <location>
        <begin position="223"/>
        <end position="234"/>
    </location>
</feature>
<feature type="compositionally biased region" description="Low complexity" evidence="1">
    <location>
        <begin position="249"/>
        <end position="269"/>
    </location>
</feature>
<organism evidence="2 3">
    <name type="scientific">Actinomyces ruminis</name>
    <dbReference type="NCBI Taxonomy" id="1937003"/>
    <lineage>
        <taxon>Bacteria</taxon>
        <taxon>Bacillati</taxon>
        <taxon>Actinomycetota</taxon>
        <taxon>Actinomycetes</taxon>
        <taxon>Actinomycetales</taxon>
        <taxon>Actinomycetaceae</taxon>
        <taxon>Actinomyces</taxon>
    </lineage>
</organism>